<evidence type="ECO:0000313" key="4">
    <source>
        <dbReference type="Proteomes" id="UP000054422"/>
    </source>
</evidence>
<dbReference type="PANTHER" id="PTHR31793">
    <property type="entry name" value="4-HYDROXYBENZOYL-COA THIOESTERASE FAMILY MEMBER"/>
    <property type="match status" value="1"/>
</dbReference>
<keyword evidence="4" id="KW-1185">Reference proteome</keyword>
<evidence type="ECO:0000256" key="2">
    <source>
        <dbReference type="ARBA" id="ARBA00022801"/>
    </source>
</evidence>
<dbReference type="EMBL" id="JNCF01000009">
    <property type="protein sequence ID" value="KGP63852.1"/>
    <property type="molecule type" value="Genomic_DNA"/>
</dbReference>
<proteinExistence type="inferred from homology"/>
<dbReference type="Proteomes" id="UP000054422">
    <property type="component" value="Unassembled WGS sequence"/>
</dbReference>
<protein>
    <submittedName>
        <fullName evidence="3">Esterase</fullName>
    </submittedName>
</protein>
<sequence>MNSISSHQHNIRVYAEDVDFMGIVYHANYLCYLERARTELLRQNNLILSDLLKSDILFAINELSINYLLPAKLDDHLTIRTIIKELKACSLLFYQEISNQHGQLICKASVKVVCVGRNLKPKRLPDIISKK</sequence>
<evidence type="ECO:0000313" key="3">
    <source>
        <dbReference type="EMBL" id="KGP63852.1"/>
    </source>
</evidence>
<organism evidence="3 4">
    <name type="scientific">Legionella norrlandica</name>
    <dbReference type="NCBI Taxonomy" id="1498499"/>
    <lineage>
        <taxon>Bacteria</taxon>
        <taxon>Pseudomonadati</taxon>
        <taxon>Pseudomonadota</taxon>
        <taxon>Gammaproteobacteria</taxon>
        <taxon>Legionellales</taxon>
        <taxon>Legionellaceae</taxon>
        <taxon>Legionella</taxon>
    </lineage>
</organism>
<dbReference type="STRING" id="1498499.EP47_12555"/>
<dbReference type="SUPFAM" id="SSF54637">
    <property type="entry name" value="Thioesterase/thiol ester dehydrase-isomerase"/>
    <property type="match status" value="1"/>
</dbReference>
<reference evidence="3 4" key="1">
    <citation type="submission" date="2014-05" db="EMBL/GenBank/DDBJ databases">
        <authorList>
            <person name="Rizzardi K."/>
            <person name="Winiecka-Krusnell J."/>
            <person name="Ramliden M."/>
            <person name="Alm E."/>
            <person name="Andersson S."/>
            <person name="Byfors S."/>
        </authorList>
    </citation>
    <scope>NUCLEOTIDE SEQUENCE [LARGE SCALE GENOMIC DNA]</scope>
    <source>
        <strain evidence="3 4">LEGN</strain>
    </source>
</reference>
<dbReference type="Gene3D" id="3.10.129.10">
    <property type="entry name" value="Hotdog Thioesterase"/>
    <property type="match status" value="1"/>
</dbReference>
<keyword evidence="2" id="KW-0378">Hydrolase</keyword>
<dbReference type="Pfam" id="PF13279">
    <property type="entry name" value="4HBT_2"/>
    <property type="match status" value="1"/>
</dbReference>
<dbReference type="InterPro" id="IPR029069">
    <property type="entry name" value="HotDog_dom_sf"/>
</dbReference>
<evidence type="ECO:0000256" key="1">
    <source>
        <dbReference type="ARBA" id="ARBA00005953"/>
    </source>
</evidence>
<dbReference type="PANTHER" id="PTHR31793:SF37">
    <property type="entry name" value="ACYL-COA THIOESTER HYDROLASE YBGC"/>
    <property type="match status" value="1"/>
</dbReference>
<dbReference type="FunFam" id="3.10.129.10:FF:000004">
    <property type="entry name" value="Tol-pal system-associated acyl-CoA thioesterase"/>
    <property type="match status" value="1"/>
</dbReference>
<dbReference type="InterPro" id="IPR050563">
    <property type="entry name" value="4-hydroxybenzoyl-CoA_TE"/>
</dbReference>
<gene>
    <name evidence="3" type="ORF">EP47_12555</name>
</gene>
<comment type="caution">
    <text evidence="3">The sequence shown here is derived from an EMBL/GenBank/DDBJ whole genome shotgun (WGS) entry which is preliminary data.</text>
</comment>
<dbReference type="CDD" id="cd00586">
    <property type="entry name" value="4HBT"/>
    <property type="match status" value="1"/>
</dbReference>
<dbReference type="RefSeq" id="WP_035887847.1">
    <property type="nucleotide sequence ID" value="NZ_JNCF01000009.1"/>
</dbReference>
<dbReference type="NCBIfam" id="TIGR00051">
    <property type="entry name" value="YbgC/FadM family acyl-CoA thioesterase"/>
    <property type="match status" value="1"/>
</dbReference>
<dbReference type="AlphaFoldDB" id="A0A0A2SSZ7"/>
<comment type="similarity">
    <text evidence="1">Belongs to the 4-hydroxybenzoyl-CoA thioesterase family.</text>
</comment>
<dbReference type="GO" id="GO:0047617">
    <property type="term" value="F:fatty acyl-CoA hydrolase activity"/>
    <property type="evidence" value="ECO:0007669"/>
    <property type="project" value="TreeGrafter"/>
</dbReference>
<dbReference type="InterPro" id="IPR014166">
    <property type="entry name" value="Tol-Pal_acyl-CoA_thioesterase"/>
</dbReference>
<dbReference type="OrthoDB" id="9808429at2"/>
<dbReference type="NCBIfam" id="TIGR02799">
    <property type="entry name" value="thio_ybgC"/>
    <property type="match status" value="1"/>
</dbReference>
<dbReference type="InterPro" id="IPR006684">
    <property type="entry name" value="YbgC/YbaW"/>
</dbReference>
<dbReference type="PIRSF" id="PIRSF003230">
    <property type="entry name" value="YbgC"/>
    <property type="match status" value="1"/>
</dbReference>
<accession>A0A0A2SSZ7</accession>
<name>A0A0A2SSZ7_9GAMM</name>